<name>A0A0D8XVI0_DICVI</name>
<gene>
    <name evidence="6" type="ORF">DICVIV_06109</name>
</gene>
<evidence type="ECO:0000256" key="5">
    <source>
        <dbReference type="SAM" id="Phobius"/>
    </source>
</evidence>
<dbReference type="Pfam" id="PF01060">
    <property type="entry name" value="TTR-52"/>
    <property type="match status" value="1"/>
</dbReference>
<sequence length="151" mass="16919">MITFRMNKNIQIIYVFFIILPTVLALFGLIGSEQSVGITGKLKCKGLPASNVTLRLYDKDIMKDSLLVEKQLGADGVFDIKGKQREFSTIEPYLSIIHNCNLKTGCHKTINIPIPSAYVFQSSNARKSYNIETIELANTTLKFSLDCPKNQ</sequence>
<evidence type="ECO:0000313" key="7">
    <source>
        <dbReference type="Proteomes" id="UP000053766"/>
    </source>
</evidence>
<protein>
    <submittedName>
        <fullName evidence="6">Transthyretin-like family protein</fullName>
    </submittedName>
</protein>
<dbReference type="Gene3D" id="2.60.40.3330">
    <property type="match status" value="1"/>
</dbReference>
<dbReference type="EMBL" id="KN716292">
    <property type="protein sequence ID" value="KJH47817.1"/>
    <property type="molecule type" value="Genomic_DNA"/>
</dbReference>
<keyword evidence="5" id="KW-0472">Membrane</keyword>
<dbReference type="InterPro" id="IPR038479">
    <property type="entry name" value="Transthyretin-like_sf"/>
</dbReference>
<dbReference type="GO" id="GO:0009986">
    <property type="term" value="C:cell surface"/>
    <property type="evidence" value="ECO:0007669"/>
    <property type="project" value="InterPro"/>
</dbReference>
<comment type="similarity">
    <text evidence="2">Belongs to the nematode transthyretin-like family.</text>
</comment>
<organism evidence="6 7">
    <name type="scientific">Dictyocaulus viviparus</name>
    <name type="common">Bovine lungworm</name>
    <dbReference type="NCBI Taxonomy" id="29172"/>
    <lineage>
        <taxon>Eukaryota</taxon>
        <taxon>Metazoa</taxon>
        <taxon>Ecdysozoa</taxon>
        <taxon>Nematoda</taxon>
        <taxon>Chromadorea</taxon>
        <taxon>Rhabditida</taxon>
        <taxon>Rhabditina</taxon>
        <taxon>Rhabditomorpha</taxon>
        <taxon>Strongyloidea</taxon>
        <taxon>Metastrongylidae</taxon>
        <taxon>Dictyocaulus</taxon>
    </lineage>
</organism>
<keyword evidence="5" id="KW-1133">Transmembrane helix</keyword>
<keyword evidence="5" id="KW-0812">Transmembrane</keyword>
<evidence type="ECO:0000256" key="4">
    <source>
        <dbReference type="ARBA" id="ARBA00022729"/>
    </source>
</evidence>
<dbReference type="GO" id="GO:0005576">
    <property type="term" value="C:extracellular region"/>
    <property type="evidence" value="ECO:0007669"/>
    <property type="project" value="UniProtKB-SubCell"/>
</dbReference>
<dbReference type="PANTHER" id="PTHR21700:SF24">
    <property type="entry name" value="TRANSTHYRETIN-LIKE FAMILY PROTEIN"/>
    <property type="match status" value="1"/>
</dbReference>
<evidence type="ECO:0000313" key="6">
    <source>
        <dbReference type="EMBL" id="KJH47817.1"/>
    </source>
</evidence>
<dbReference type="InterPro" id="IPR001534">
    <property type="entry name" value="Transthyretin-like"/>
</dbReference>
<evidence type="ECO:0000256" key="3">
    <source>
        <dbReference type="ARBA" id="ARBA00022525"/>
    </source>
</evidence>
<reference evidence="6 7" key="1">
    <citation type="submission" date="2013-11" db="EMBL/GenBank/DDBJ databases">
        <title>Draft genome of the bovine lungworm Dictyocaulus viviparus.</title>
        <authorList>
            <person name="Mitreva M."/>
        </authorList>
    </citation>
    <scope>NUCLEOTIDE SEQUENCE [LARGE SCALE GENOMIC DNA]</scope>
    <source>
        <strain evidence="6 7">HannoverDv2000</strain>
    </source>
</reference>
<dbReference type="PANTHER" id="PTHR21700">
    <property type="entry name" value="TRANSTHYRETIN-LIKE FAMILY PROTEIN-RELATED"/>
    <property type="match status" value="1"/>
</dbReference>
<keyword evidence="3" id="KW-0964">Secreted</keyword>
<evidence type="ECO:0000256" key="2">
    <source>
        <dbReference type="ARBA" id="ARBA00010112"/>
    </source>
</evidence>
<keyword evidence="4" id="KW-0732">Signal</keyword>
<dbReference type="AlphaFoldDB" id="A0A0D8XVI0"/>
<evidence type="ECO:0000256" key="1">
    <source>
        <dbReference type="ARBA" id="ARBA00004613"/>
    </source>
</evidence>
<dbReference type="Proteomes" id="UP000053766">
    <property type="component" value="Unassembled WGS sequence"/>
</dbReference>
<accession>A0A0D8XVI0</accession>
<keyword evidence="7" id="KW-1185">Reference proteome</keyword>
<feature type="transmembrane region" description="Helical" evidence="5">
    <location>
        <begin position="12"/>
        <end position="31"/>
    </location>
</feature>
<comment type="subcellular location">
    <subcellularLocation>
        <location evidence="1">Secreted</location>
    </subcellularLocation>
</comment>
<proteinExistence type="inferred from homology"/>
<dbReference type="OrthoDB" id="5818349at2759"/>
<reference evidence="7" key="2">
    <citation type="journal article" date="2016" name="Sci. Rep.">
        <title>Dictyocaulus viviparus genome, variome and transcriptome elucidate lungworm biology and support future intervention.</title>
        <authorList>
            <person name="McNulty S.N."/>
            <person name="Strube C."/>
            <person name="Rosa B.A."/>
            <person name="Martin J.C."/>
            <person name="Tyagi R."/>
            <person name="Choi Y.J."/>
            <person name="Wang Q."/>
            <person name="Hallsworth Pepin K."/>
            <person name="Zhang X."/>
            <person name="Ozersky P."/>
            <person name="Wilson R.K."/>
            <person name="Sternberg P.W."/>
            <person name="Gasser R.B."/>
            <person name="Mitreva M."/>
        </authorList>
    </citation>
    <scope>NUCLEOTIDE SEQUENCE [LARGE SCALE GENOMIC DNA]</scope>
    <source>
        <strain evidence="7">HannoverDv2000</strain>
    </source>
</reference>